<dbReference type="Gene3D" id="2.60.120.10">
    <property type="entry name" value="Jelly Rolls"/>
    <property type="match status" value="2"/>
</dbReference>
<keyword evidence="14" id="KW-1185">Reference proteome</keyword>
<evidence type="ECO:0000256" key="5">
    <source>
        <dbReference type="ARBA" id="ARBA00022833"/>
    </source>
</evidence>
<accession>A0A2U8FGP9</accession>
<dbReference type="InterPro" id="IPR011051">
    <property type="entry name" value="RmlC_Cupin_sf"/>
</dbReference>
<reference evidence="14" key="1">
    <citation type="submission" date="2018-05" db="EMBL/GenBank/DDBJ databases">
        <title>Complete genome sequence of Actinobacillus porcitonsillarum reference strain 9953L55 (CCUG 46996).</title>
        <authorList>
            <person name="Dona V."/>
            <person name="Perreten V."/>
        </authorList>
    </citation>
    <scope>NUCLEOTIDE SEQUENCE [LARGE SCALE GENOMIC DNA]</scope>
    <source>
        <strain evidence="14">9953L55</strain>
    </source>
</reference>
<keyword evidence="4 10" id="KW-0479">Metal-binding</keyword>
<dbReference type="RefSeq" id="WP_108922557.1">
    <property type="nucleotide sequence ID" value="NZ_CP029206.1"/>
</dbReference>
<comment type="cofactor">
    <cofactor evidence="10">
        <name>Zn(2+)</name>
        <dbReference type="ChEBI" id="CHEBI:29105"/>
    </cofactor>
    <text evidence="10">Binds 1 zinc ion per subunit.</text>
</comment>
<evidence type="ECO:0000256" key="1">
    <source>
        <dbReference type="ARBA" id="ARBA00000757"/>
    </source>
</evidence>
<evidence type="ECO:0000256" key="3">
    <source>
        <dbReference type="ARBA" id="ARBA00011956"/>
    </source>
</evidence>
<dbReference type="InterPro" id="IPR016305">
    <property type="entry name" value="Mannose-6-P_Isomerase"/>
</dbReference>
<evidence type="ECO:0000259" key="11">
    <source>
        <dbReference type="Pfam" id="PF20511"/>
    </source>
</evidence>
<evidence type="ECO:0000256" key="6">
    <source>
        <dbReference type="ARBA" id="ARBA00023235"/>
    </source>
</evidence>
<dbReference type="PIRSF" id="PIRSF001480">
    <property type="entry name" value="Mannose-6-phosphate_isomerase"/>
    <property type="match status" value="1"/>
</dbReference>
<dbReference type="InterPro" id="IPR014710">
    <property type="entry name" value="RmlC-like_jellyroll"/>
</dbReference>
<dbReference type="Pfam" id="PF20511">
    <property type="entry name" value="PMI_typeI_cat"/>
    <property type="match status" value="1"/>
</dbReference>
<dbReference type="GO" id="GO:0009298">
    <property type="term" value="P:GDP-mannose biosynthetic process"/>
    <property type="evidence" value="ECO:0007669"/>
    <property type="project" value="InterPro"/>
</dbReference>
<evidence type="ECO:0000256" key="4">
    <source>
        <dbReference type="ARBA" id="ARBA00022723"/>
    </source>
</evidence>
<dbReference type="EC" id="5.3.1.8" evidence="3"/>
<keyword evidence="6 13" id="KW-0413">Isomerase</keyword>
<dbReference type="InterPro" id="IPR001250">
    <property type="entry name" value="Man6P_Isoase-1"/>
</dbReference>
<feature type="binding site" evidence="10">
    <location>
        <position position="264"/>
    </location>
    <ligand>
        <name>Zn(2+)</name>
        <dbReference type="ChEBI" id="CHEBI:29105"/>
    </ligand>
</feature>
<dbReference type="SUPFAM" id="SSF51182">
    <property type="entry name" value="RmlC-like cupins"/>
    <property type="match status" value="1"/>
</dbReference>
<dbReference type="Pfam" id="PF21621">
    <property type="entry name" value="MPI_cupin_dom"/>
    <property type="match status" value="1"/>
</dbReference>
<dbReference type="InterPro" id="IPR049071">
    <property type="entry name" value="MPI_cupin_dom"/>
</dbReference>
<evidence type="ECO:0000256" key="9">
    <source>
        <dbReference type="PIRSR" id="PIRSR001480-1"/>
    </source>
</evidence>
<proteinExistence type="inferred from homology"/>
<dbReference type="PANTHER" id="PTHR10309:SF0">
    <property type="entry name" value="MANNOSE-6-PHOSPHATE ISOMERASE"/>
    <property type="match status" value="1"/>
</dbReference>
<dbReference type="EMBL" id="CP029206">
    <property type="protein sequence ID" value="AWI50149.1"/>
    <property type="molecule type" value="Genomic_DNA"/>
</dbReference>
<comment type="catalytic activity">
    <reaction evidence="1">
        <text>D-mannose 6-phosphate = D-fructose 6-phosphate</text>
        <dbReference type="Rhea" id="RHEA:12356"/>
        <dbReference type="ChEBI" id="CHEBI:58735"/>
        <dbReference type="ChEBI" id="CHEBI:61527"/>
        <dbReference type="EC" id="5.3.1.8"/>
    </reaction>
</comment>
<comment type="similarity">
    <text evidence="2">Belongs to the mannose-6-phosphate isomerase type 1 family.</text>
</comment>
<dbReference type="GO" id="GO:0008270">
    <property type="term" value="F:zinc ion binding"/>
    <property type="evidence" value="ECO:0007669"/>
    <property type="project" value="InterPro"/>
</dbReference>
<feature type="domain" description="Mannose-6-phosphate isomerase cupin" evidence="12">
    <location>
        <begin position="320"/>
        <end position="388"/>
    </location>
</feature>
<dbReference type="NCBIfam" id="TIGR00218">
    <property type="entry name" value="manA"/>
    <property type="match status" value="1"/>
</dbReference>
<gene>
    <name evidence="13" type="primary">manA</name>
    <name evidence="13" type="ORF">DDU33_00935</name>
</gene>
<dbReference type="GO" id="GO:0005829">
    <property type="term" value="C:cytosol"/>
    <property type="evidence" value="ECO:0007669"/>
    <property type="project" value="TreeGrafter"/>
</dbReference>
<evidence type="ECO:0000313" key="13">
    <source>
        <dbReference type="EMBL" id="AWI50149.1"/>
    </source>
</evidence>
<evidence type="ECO:0000256" key="10">
    <source>
        <dbReference type="PIRSR" id="PIRSR001480-2"/>
    </source>
</evidence>
<evidence type="ECO:0000256" key="8">
    <source>
        <dbReference type="ARBA" id="ARBA00030762"/>
    </source>
</evidence>
<dbReference type="PROSITE" id="PS00965">
    <property type="entry name" value="PMI_I_1"/>
    <property type="match status" value="1"/>
</dbReference>
<evidence type="ECO:0000259" key="12">
    <source>
        <dbReference type="Pfam" id="PF21621"/>
    </source>
</evidence>
<dbReference type="AlphaFoldDB" id="A0A2U8FGP9"/>
<dbReference type="CDD" id="cd07011">
    <property type="entry name" value="cupin_PMI_type_I_N"/>
    <property type="match status" value="1"/>
</dbReference>
<dbReference type="GO" id="GO:0004476">
    <property type="term" value="F:mannose-6-phosphate isomerase activity"/>
    <property type="evidence" value="ECO:0007669"/>
    <property type="project" value="UniProtKB-EC"/>
</dbReference>
<dbReference type="KEGG" id="apor:DDU33_00935"/>
<name>A0A2U8FGP9_9PAST</name>
<feature type="binding site" evidence="10">
    <location>
        <position position="100"/>
    </location>
    <ligand>
        <name>Zn(2+)</name>
        <dbReference type="ChEBI" id="CHEBI:29105"/>
    </ligand>
</feature>
<dbReference type="GO" id="GO:0005975">
    <property type="term" value="P:carbohydrate metabolic process"/>
    <property type="evidence" value="ECO:0007669"/>
    <property type="project" value="InterPro"/>
</dbReference>
<evidence type="ECO:0000256" key="7">
    <source>
        <dbReference type="ARBA" id="ARBA00029741"/>
    </source>
</evidence>
<dbReference type="InterPro" id="IPR018050">
    <property type="entry name" value="Pmannose_isomerase-type1_CS"/>
</dbReference>
<keyword evidence="5 10" id="KW-0862">Zinc</keyword>
<protein>
    <recommendedName>
        <fullName evidence="3">mannose-6-phosphate isomerase</fullName>
        <ecNumber evidence="3">5.3.1.8</ecNumber>
    </recommendedName>
    <alternativeName>
        <fullName evidence="7">Phosphohexomutase</fullName>
    </alternativeName>
    <alternativeName>
        <fullName evidence="8">Phosphomannose isomerase</fullName>
    </alternativeName>
</protein>
<dbReference type="Proteomes" id="UP000244920">
    <property type="component" value="Chromosome"/>
</dbReference>
<dbReference type="Gene3D" id="1.10.441.10">
    <property type="entry name" value="Phosphomannose Isomerase, domain 2"/>
    <property type="match status" value="1"/>
</dbReference>
<evidence type="ECO:0000313" key="14">
    <source>
        <dbReference type="Proteomes" id="UP000244920"/>
    </source>
</evidence>
<feature type="active site" evidence="9">
    <location>
        <position position="283"/>
    </location>
</feature>
<feature type="binding site" evidence="10">
    <location>
        <position position="135"/>
    </location>
    <ligand>
        <name>Zn(2+)</name>
        <dbReference type="ChEBI" id="CHEBI:29105"/>
    </ligand>
</feature>
<dbReference type="InterPro" id="IPR046457">
    <property type="entry name" value="PMI_typeI_cat"/>
</dbReference>
<sequence length="401" mass="45274">MTHIYKLTGTPQHYVWGGKDYIPELLGVEKTQPYYAEWWLGAHTSSPSNLEIDGKNRPLTDFIAENPQVLGQSSLEHFGEELPYLLKILDVAKPLSIQLHPTKQQAEEGFAKENAAGIDLKDPTRTYKDRNHKPEMMIALSDFWLLHGFRPKAEMLAVLSERPSLADLAKKLENQDIATFYAEIMQADQLQLSTWLNPIIESNKALYQQQKLSMENPDYWVLYTLEAMEISPEKLDAGLICFYLFNIVHVKKGEGIFQDAGIPHAYLRGQNIELMACSDNVIRGGLTPKHIDIPELLRVVDCREVIPQLIDIADENQAIFTYATPAKDFALSQIRYQPNNKFKLNSSTAEILFVMQGELKITAENTELTLKQGESAFIGANSTYQLEGCTEGYAVSAHLPK</sequence>
<feature type="binding site" evidence="10">
    <location>
        <position position="98"/>
    </location>
    <ligand>
        <name>Zn(2+)</name>
        <dbReference type="ChEBI" id="CHEBI:29105"/>
    </ligand>
</feature>
<evidence type="ECO:0000256" key="2">
    <source>
        <dbReference type="ARBA" id="ARBA00010772"/>
    </source>
</evidence>
<feature type="domain" description="Phosphomannose isomerase type I catalytic" evidence="11">
    <location>
        <begin position="4"/>
        <end position="151"/>
    </location>
</feature>
<organism evidence="13 14">
    <name type="scientific">Actinobacillus porcitonsillarum</name>
    <dbReference type="NCBI Taxonomy" id="189834"/>
    <lineage>
        <taxon>Bacteria</taxon>
        <taxon>Pseudomonadati</taxon>
        <taxon>Pseudomonadota</taxon>
        <taxon>Gammaproteobacteria</taxon>
        <taxon>Pasteurellales</taxon>
        <taxon>Pasteurellaceae</taxon>
        <taxon>Actinobacillus</taxon>
    </lineage>
</organism>
<dbReference type="PRINTS" id="PR00714">
    <property type="entry name" value="MAN6PISMRASE"/>
</dbReference>
<dbReference type="PANTHER" id="PTHR10309">
    <property type="entry name" value="MANNOSE-6-PHOSPHATE ISOMERASE"/>
    <property type="match status" value="1"/>
</dbReference>